<feature type="region of interest" description="Disordered" evidence="1">
    <location>
        <begin position="74"/>
        <end position="96"/>
    </location>
</feature>
<reference evidence="2 3" key="1">
    <citation type="journal article" date="2015" name="Biotechnol. Biofuels">
        <title>Enhanced degradation of softwood versus hardwood by the white-rot fungus Pycnoporus coccineus.</title>
        <authorList>
            <person name="Couturier M."/>
            <person name="Navarro D."/>
            <person name="Chevret D."/>
            <person name="Henrissat B."/>
            <person name="Piumi F."/>
            <person name="Ruiz-Duenas F.J."/>
            <person name="Martinez A.T."/>
            <person name="Grigoriev I.V."/>
            <person name="Riley R."/>
            <person name="Lipzen A."/>
            <person name="Berrin J.G."/>
            <person name="Master E.R."/>
            <person name="Rosso M.N."/>
        </authorList>
    </citation>
    <scope>NUCLEOTIDE SEQUENCE [LARGE SCALE GENOMIC DNA]</scope>
    <source>
        <strain evidence="2 3">BRFM310</strain>
    </source>
</reference>
<feature type="compositionally biased region" description="Polar residues" evidence="1">
    <location>
        <begin position="74"/>
        <end position="86"/>
    </location>
</feature>
<sequence length="477" mass="53049">MYYPDGLSDSEWPQEKSDNTLPSLPSPTCEATVESSSSSRHSPDAQPSWRRWCHSELFGDSSSDDSDFNDFLQLRTSEGDSNSGSNHSDREDAPLSDLNTYEVAEDDLLYACLDNLLVADSQDSEATLDPGCVPQAFLKDPLIRRVYIQAFISAAFHGATQELVKYFLDGQHQLLSTLSQRTGLEIPGLDTMARTIRTVERRLGVDPDQRIIYYLLCDKCWARRLPSQLNNLPPECLEAGCDGAFFKVKTASDSQKYRVLIKPLPTTSLFSEIQRILLRPGKHAELNKWRCGEDDAPDAVPPVPQEEWQGSLDPLFRMFDMFDGWAWHAICAGLEQWHAEMTLKADTILAASGPTSDKDVTFIAVAIPSFSHVAVTGIRYGIASVQRGKHYHYAYINGREPVEIQQILQVSALSPNGKLLIANLAVPVDGTHALGYTASSHVLTYRYYLHSNITTGQQTLGLIHGKPDSSTSHWLLT</sequence>
<dbReference type="STRING" id="1353009.A0A1Y2IBQ9"/>
<dbReference type="Proteomes" id="UP000193067">
    <property type="component" value="Unassembled WGS sequence"/>
</dbReference>
<name>A0A1Y2IBQ9_TRAC3</name>
<gene>
    <name evidence="2" type="ORF">PYCCODRAFT_1428192</name>
</gene>
<dbReference type="EMBL" id="KZ084145">
    <property type="protein sequence ID" value="OSC97862.1"/>
    <property type="molecule type" value="Genomic_DNA"/>
</dbReference>
<organism evidence="2 3">
    <name type="scientific">Trametes coccinea (strain BRFM310)</name>
    <name type="common">Pycnoporus coccineus</name>
    <dbReference type="NCBI Taxonomy" id="1353009"/>
    <lineage>
        <taxon>Eukaryota</taxon>
        <taxon>Fungi</taxon>
        <taxon>Dikarya</taxon>
        <taxon>Basidiomycota</taxon>
        <taxon>Agaricomycotina</taxon>
        <taxon>Agaricomycetes</taxon>
        <taxon>Polyporales</taxon>
        <taxon>Polyporaceae</taxon>
        <taxon>Trametes</taxon>
    </lineage>
</organism>
<evidence type="ECO:0000313" key="2">
    <source>
        <dbReference type="EMBL" id="OSC97862.1"/>
    </source>
</evidence>
<accession>A0A1Y2IBQ9</accession>
<keyword evidence="3" id="KW-1185">Reference proteome</keyword>
<protein>
    <submittedName>
        <fullName evidence="2">Uncharacterized protein</fullName>
    </submittedName>
</protein>
<proteinExistence type="predicted"/>
<dbReference type="AlphaFoldDB" id="A0A1Y2IBQ9"/>
<dbReference type="OrthoDB" id="2794270at2759"/>
<feature type="region of interest" description="Disordered" evidence="1">
    <location>
        <begin position="1"/>
        <end position="48"/>
    </location>
</feature>
<evidence type="ECO:0000313" key="3">
    <source>
        <dbReference type="Proteomes" id="UP000193067"/>
    </source>
</evidence>
<evidence type="ECO:0000256" key="1">
    <source>
        <dbReference type="SAM" id="MobiDB-lite"/>
    </source>
</evidence>